<dbReference type="GO" id="GO:0030145">
    <property type="term" value="F:manganese ion binding"/>
    <property type="evidence" value="ECO:0007669"/>
    <property type="project" value="InterPro"/>
</dbReference>
<evidence type="ECO:0000256" key="6">
    <source>
        <dbReference type="ARBA" id="ARBA00022842"/>
    </source>
</evidence>
<evidence type="ECO:0000259" key="9">
    <source>
        <dbReference type="PROSITE" id="PS51462"/>
    </source>
</evidence>
<evidence type="ECO:0000256" key="7">
    <source>
        <dbReference type="ARBA" id="ARBA00023211"/>
    </source>
</evidence>
<evidence type="ECO:0000313" key="10">
    <source>
        <dbReference type="EMBL" id="SNY51045.1"/>
    </source>
</evidence>
<evidence type="ECO:0000256" key="5">
    <source>
        <dbReference type="ARBA" id="ARBA00022801"/>
    </source>
</evidence>
<keyword evidence="11" id="KW-1185">Reference proteome</keyword>
<keyword evidence="6" id="KW-0460">Magnesium</keyword>
<dbReference type="EMBL" id="OBEB01000003">
    <property type="protein sequence ID" value="SNY51045.1"/>
    <property type="molecule type" value="Genomic_DNA"/>
</dbReference>
<protein>
    <submittedName>
        <fullName evidence="10">NUDIX domain-containing protein</fullName>
    </submittedName>
</protein>
<gene>
    <name evidence="10" type="ORF">SAMN06297280_1740</name>
</gene>
<dbReference type="InterPro" id="IPR000086">
    <property type="entry name" value="NUDIX_hydrolase_dom"/>
</dbReference>
<reference evidence="11" key="1">
    <citation type="submission" date="2017-09" db="EMBL/GenBank/DDBJ databases">
        <authorList>
            <person name="Varghese N."/>
            <person name="Submissions S."/>
        </authorList>
    </citation>
    <scope>NUCLEOTIDE SEQUENCE [LARGE SCALE GENOMIC DNA]</scope>
    <source>
        <strain evidence="11">CGMCC 1.12461</strain>
    </source>
</reference>
<dbReference type="GO" id="GO:0000287">
    <property type="term" value="F:magnesium ion binding"/>
    <property type="evidence" value="ECO:0007669"/>
    <property type="project" value="InterPro"/>
</dbReference>
<name>A0A285ISP3_9GAMM</name>
<dbReference type="Gene3D" id="3.90.79.10">
    <property type="entry name" value="Nucleoside Triphosphate Pyrophosphohydrolase"/>
    <property type="match status" value="1"/>
</dbReference>
<dbReference type="PANTHER" id="PTHR12992">
    <property type="entry name" value="NUDIX HYDROLASE"/>
    <property type="match status" value="1"/>
</dbReference>
<organism evidence="10 11">
    <name type="scientific">Arsukibacterium tuosuense</name>
    <dbReference type="NCBI Taxonomy" id="1323745"/>
    <lineage>
        <taxon>Bacteria</taxon>
        <taxon>Pseudomonadati</taxon>
        <taxon>Pseudomonadota</taxon>
        <taxon>Gammaproteobacteria</taxon>
        <taxon>Chromatiales</taxon>
        <taxon>Chromatiaceae</taxon>
        <taxon>Arsukibacterium</taxon>
    </lineage>
</organism>
<dbReference type="OrthoDB" id="9802805at2"/>
<keyword evidence="4" id="KW-0479">Metal-binding</keyword>
<dbReference type="SUPFAM" id="SSF55811">
    <property type="entry name" value="Nudix"/>
    <property type="match status" value="1"/>
</dbReference>
<evidence type="ECO:0000256" key="2">
    <source>
        <dbReference type="ARBA" id="ARBA00001946"/>
    </source>
</evidence>
<dbReference type="InterPro" id="IPR020476">
    <property type="entry name" value="Nudix_hydrolase"/>
</dbReference>
<dbReference type="GO" id="GO:0010945">
    <property type="term" value="F:coenzyme A diphosphatase activity"/>
    <property type="evidence" value="ECO:0007669"/>
    <property type="project" value="InterPro"/>
</dbReference>
<dbReference type="PROSITE" id="PS01293">
    <property type="entry name" value="NUDIX_COA"/>
    <property type="match status" value="1"/>
</dbReference>
<dbReference type="AlphaFoldDB" id="A0A285ISP3"/>
<dbReference type="NCBIfam" id="NF007980">
    <property type="entry name" value="PRK10707.1"/>
    <property type="match status" value="1"/>
</dbReference>
<dbReference type="InterPro" id="IPR020084">
    <property type="entry name" value="NUDIX_hydrolase_CS"/>
</dbReference>
<evidence type="ECO:0000256" key="4">
    <source>
        <dbReference type="ARBA" id="ARBA00022723"/>
    </source>
</evidence>
<dbReference type="Pfam" id="PF00293">
    <property type="entry name" value="NUDIX"/>
    <property type="match status" value="1"/>
</dbReference>
<dbReference type="Proteomes" id="UP000219353">
    <property type="component" value="Unassembled WGS sequence"/>
</dbReference>
<keyword evidence="7" id="KW-0464">Manganese</keyword>
<dbReference type="PRINTS" id="PR00502">
    <property type="entry name" value="NUDIXFAMILY"/>
</dbReference>
<dbReference type="InterPro" id="IPR015797">
    <property type="entry name" value="NUDIX_hydrolase-like_dom_sf"/>
</dbReference>
<dbReference type="GO" id="GO:0009132">
    <property type="term" value="P:nucleoside diphosphate metabolic process"/>
    <property type="evidence" value="ECO:0007669"/>
    <property type="project" value="InterPro"/>
</dbReference>
<dbReference type="PROSITE" id="PS51462">
    <property type="entry name" value="NUDIX"/>
    <property type="match status" value="1"/>
</dbReference>
<keyword evidence="5 8" id="KW-0378">Hydrolase</keyword>
<evidence type="ECO:0000256" key="1">
    <source>
        <dbReference type="ARBA" id="ARBA00001936"/>
    </source>
</evidence>
<accession>A0A285ISP3</accession>
<dbReference type="InterPro" id="IPR000059">
    <property type="entry name" value="NUDIX_hydrolase_NudL_CS"/>
</dbReference>
<dbReference type="InterPro" id="IPR045121">
    <property type="entry name" value="CoAse"/>
</dbReference>
<feature type="domain" description="Nudix hydrolase" evidence="9">
    <location>
        <begin position="40"/>
        <end position="171"/>
    </location>
</feature>
<comment type="similarity">
    <text evidence="3">Belongs to the Nudix hydrolase family. PCD1 subfamily.</text>
</comment>
<dbReference type="RefSeq" id="WP_097111007.1">
    <property type="nucleotide sequence ID" value="NZ_OBEB01000003.1"/>
</dbReference>
<evidence type="ECO:0000256" key="8">
    <source>
        <dbReference type="RuleBase" id="RU003476"/>
    </source>
</evidence>
<comment type="cofactor">
    <cofactor evidence="1">
        <name>Mn(2+)</name>
        <dbReference type="ChEBI" id="CHEBI:29035"/>
    </cofactor>
</comment>
<dbReference type="PROSITE" id="PS00893">
    <property type="entry name" value="NUDIX_BOX"/>
    <property type="match status" value="1"/>
</dbReference>
<sequence length="200" mass="22110">MLAEQFSSRFVLTRNTLTAGSPLPVTKGPVPLANNARSTSQHAAVLVPIVDYGHQLKVLFTQRALHLRHHPGQISFPGGRIEPGENSNQAALREAEEEIGLASTEVTLLGRLPAQDTTTGFIIEPWVGLLQPQRGFQLQVSEVAAVFEVPLSHFLPQQNRHQLSLTLRGKTRDLHFMPYQDKFIWGATAAIMHQLCLQLA</sequence>
<comment type="cofactor">
    <cofactor evidence="2">
        <name>Mg(2+)</name>
        <dbReference type="ChEBI" id="CHEBI:18420"/>
    </cofactor>
</comment>
<dbReference type="PANTHER" id="PTHR12992:SF11">
    <property type="entry name" value="MITOCHONDRIAL COENZYME A DIPHOSPHATASE NUDT8"/>
    <property type="match status" value="1"/>
</dbReference>
<evidence type="ECO:0000313" key="11">
    <source>
        <dbReference type="Proteomes" id="UP000219353"/>
    </source>
</evidence>
<dbReference type="CDD" id="cd03426">
    <property type="entry name" value="NUDIX_CoAse_Nudt7"/>
    <property type="match status" value="1"/>
</dbReference>
<proteinExistence type="inferred from homology"/>
<evidence type="ECO:0000256" key="3">
    <source>
        <dbReference type="ARBA" id="ARBA00006506"/>
    </source>
</evidence>